<feature type="domain" description="N-acetyltransferase" evidence="3">
    <location>
        <begin position="1"/>
        <end position="158"/>
    </location>
</feature>
<dbReference type="Gene3D" id="3.40.630.30">
    <property type="match status" value="1"/>
</dbReference>
<dbReference type="AlphaFoldDB" id="A0A6L9S3Z2"/>
<dbReference type="EMBL" id="JAAGOA010000005">
    <property type="protein sequence ID" value="NEE00165.1"/>
    <property type="molecule type" value="Genomic_DNA"/>
</dbReference>
<evidence type="ECO:0000313" key="5">
    <source>
        <dbReference type="Proteomes" id="UP000475214"/>
    </source>
</evidence>
<dbReference type="PROSITE" id="PS51186">
    <property type="entry name" value="GNAT"/>
    <property type="match status" value="1"/>
</dbReference>
<dbReference type="GO" id="GO:0016747">
    <property type="term" value="F:acyltransferase activity, transferring groups other than amino-acyl groups"/>
    <property type="evidence" value="ECO:0007669"/>
    <property type="project" value="InterPro"/>
</dbReference>
<dbReference type="Pfam" id="PF13508">
    <property type="entry name" value="Acetyltransf_7"/>
    <property type="match status" value="1"/>
</dbReference>
<protein>
    <submittedName>
        <fullName evidence="4">GNAT family N-acetyltransferase</fullName>
    </submittedName>
</protein>
<keyword evidence="2" id="KW-0012">Acyltransferase</keyword>
<keyword evidence="5" id="KW-1185">Reference proteome</keyword>
<gene>
    <name evidence="4" type="ORF">G1H10_08270</name>
</gene>
<proteinExistence type="predicted"/>
<dbReference type="PANTHER" id="PTHR43877">
    <property type="entry name" value="AMINOALKYLPHOSPHONATE N-ACETYLTRANSFERASE-RELATED-RELATED"/>
    <property type="match status" value="1"/>
</dbReference>
<dbReference type="InterPro" id="IPR050832">
    <property type="entry name" value="Bact_Acetyltransf"/>
</dbReference>
<evidence type="ECO:0000256" key="2">
    <source>
        <dbReference type="ARBA" id="ARBA00023315"/>
    </source>
</evidence>
<dbReference type="SUPFAM" id="SSF55729">
    <property type="entry name" value="Acyl-CoA N-acyltransferases (Nat)"/>
    <property type="match status" value="2"/>
</dbReference>
<dbReference type="InterPro" id="IPR000182">
    <property type="entry name" value="GNAT_dom"/>
</dbReference>
<keyword evidence="1 4" id="KW-0808">Transferase</keyword>
<evidence type="ECO:0000313" key="4">
    <source>
        <dbReference type="EMBL" id="NEE00165.1"/>
    </source>
</evidence>
<accession>A0A6L9S3Z2</accession>
<organism evidence="4 5">
    <name type="scientific">Phytoactinopolyspora halotolerans</name>
    <dbReference type="NCBI Taxonomy" id="1981512"/>
    <lineage>
        <taxon>Bacteria</taxon>
        <taxon>Bacillati</taxon>
        <taxon>Actinomycetota</taxon>
        <taxon>Actinomycetes</taxon>
        <taxon>Jiangellales</taxon>
        <taxon>Jiangellaceae</taxon>
        <taxon>Phytoactinopolyspora</taxon>
    </lineage>
</organism>
<sequence length="330" mass="37378">MQIRSITVADADFSAWYDVHRCATEADFPNGPHFSERELRVVHEPHEHSARKLWIAEENGRVVGAAQLALPLRDNLKLAELEIFVRPEARRQGIGTALLDTVRECAREHSRTSLLTYLDAPSQRQATAGTEFLEHHGFTQRIVEIARVQRTPFDLDAIAKAEDHAKQYATDYQILTWRGRVPAEYVEEYARLEARMSTDAPLGELEYEPEVWDEARVRRSEERTERMGRSNWTAVAMAPDGTMAGVTRIVLADDSDAAAYQDTTLVDPAHRGHRLGLLLKAANLRNLLAARPGVEAIWTWNADSNNHMISINETLGYRVEGWTPGYQRDL</sequence>
<dbReference type="RefSeq" id="WP_163735472.1">
    <property type="nucleotide sequence ID" value="NZ_JAAGOA010000005.1"/>
</dbReference>
<comment type="caution">
    <text evidence="4">The sequence shown here is derived from an EMBL/GenBank/DDBJ whole genome shotgun (WGS) entry which is preliminary data.</text>
</comment>
<dbReference type="CDD" id="cd04301">
    <property type="entry name" value="NAT_SF"/>
    <property type="match status" value="1"/>
</dbReference>
<evidence type="ECO:0000256" key="1">
    <source>
        <dbReference type="ARBA" id="ARBA00022679"/>
    </source>
</evidence>
<reference evidence="4 5" key="1">
    <citation type="submission" date="2020-02" db="EMBL/GenBank/DDBJ databases">
        <authorList>
            <person name="Li X.-J."/>
            <person name="Han X.-M."/>
        </authorList>
    </citation>
    <scope>NUCLEOTIDE SEQUENCE [LARGE SCALE GENOMIC DNA]</scope>
    <source>
        <strain evidence="4 5">CCTCC AB 2017055</strain>
    </source>
</reference>
<evidence type="ECO:0000259" key="3">
    <source>
        <dbReference type="PROSITE" id="PS51186"/>
    </source>
</evidence>
<dbReference type="InterPro" id="IPR016181">
    <property type="entry name" value="Acyl_CoA_acyltransferase"/>
</dbReference>
<dbReference type="Proteomes" id="UP000475214">
    <property type="component" value="Unassembled WGS sequence"/>
</dbReference>
<name>A0A6L9S3Z2_9ACTN</name>